<feature type="transmembrane region" description="Helical" evidence="6">
    <location>
        <begin position="283"/>
        <end position="301"/>
    </location>
</feature>
<keyword evidence="4 6" id="KW-1133">Transmembrane helix</keyword>
<evidence type="ECO:0000256" key="4">
    <source>
        <dbReference type="ARBA" id="ARBA00022989"/>
    </source>
</evidence>
<dbReference type="Gene3D" id="3.30.450.20">
    <property type="entry name" value="PAS domain"/>
    <property type="match status" value="1"/>
</dbReference>
<evidence type="ECO:0000256" key="2">
    <source>
        <dbReference type="ARBA" id="ARBA00022475"/>
    </source>
</evidence>
<dbReference type="Proteomes" id="UP000178429">
    <property type="component" value="Unassembled WGS sequence"/>
</dbReference>
<feature type="domain" description="Cache" evidence="7">
    <location>
        <begin position="37"/>
        <end position="264"/>
    </location>
</feature>
<evidence type="ECO:0000259" key="7">
    <source>
        <dbReference type="Pfam" id="PF02743"/>
    </source>
</evidence>
<proteinExistence type="predicted"/>
<evidence type="ECO:0000256" key="3">
    <source>
        <dbReference type="ARBA" id="ARBA00022692"/>
    </source>
</evidence>
<sequence>MTWHRLSTRTAWLGLILIAGLGTVFYLVLARGAKISITQQLLQRRQTIARAEAASLVAFFQDFGDSVAVLARLGSLESRDAETLQDMEVFVEQWRDSDLVGGVVLTDRSGVVRFNANVSGTPDIGASLADRDYFVWARSQSGEGEHFVGQPVVSRLGATKGQVIVPVASPVYQGNIFVGVVVASVKLQPLTERYLELMKIADTTQTYLVDEGGDLLYGGSLPDEVSDDFKNTLTASEEGALRTREHLVAYAPVKVASQNWFLIITSPADRVIDLTTPFYVREAAVLLFTSLTLVLFGIIAARESQKSS</sequence>
<dbReference type="InterPro" id="IPR033479">
    <property type="entry name" value="dCache_1"/>
</dbReference>
<keyword evidence="3 6" id="KW-0812">Transmembrane</keyword>
<reference evidence="8 9" key="1">
    <citation type="journal article" date="2016" name="Nat. Commun.">
        <title>Thousands of microbial genomes shed light on interconnected biogeochemical processes in an aquifer system.</title>
        <authorList>
            <person name="Anantharaman K."/>
            <person name="Brown C.T."/>
            <person name="Hug L.A."/>
            <person name="Sharon I."/>
            <person name="Castelle C.J."/>
            <person name="Probst A.J."/>
            <person name="Thomas B.C."/>
            <person name="Singh A."/>
            <person name="Wilkins M.J."/>
            <person name="Karaoz U."/>
            <person name="Brodie E.L."/>
            <person name="Williams K.H."/>
            <person name="Hubbard S.S."/>
            <person name="Banfield J.F."/>
        </authorList>
    </citation>
    <scope>NUCLEOTIDE SEQUENCE [LARGE SCALE GENOMIC DNA]</scope>
</reference>
<feature type="transmembrane region" description="Helical" evidence="6">
    <location>
        <begin position="12"/>
        <end position="29"/>
    </location>
</feature>
<evidence type="ECO:0000256" key="5">
    <source>
        <dbReference type="ARBA" id="ARBA00023136"/>
    </source>
</evidence>
<evidence type="ECO:0000313" key="9">
    <source>
        <dbReference type="Proteomes" id="UP000178429"/>
    </source>
</evidence>
<dbReference type="STRING" id="1802525.A2975_00105"/>
<organism evidence="8 9">
    <name type="scientific">Candidatus Woesebacteria bacterium RIFCSPLOWO2_01_FULL_44_14</name>
    <dbReference type="NCBI Taxonomy" id="1802525"/>
    <lineage>
        <taxon>Bacteria</taxon>
        <taxon>Candidatus Woeseibacteriota</taxon>
    </lineage>
</organism>
<dbReference type="EMBL" id="MGHL01000003">
    <property type="protein sequence ID" value="OGM70602.1"/>
    <property type="molecule type" value="Genomic_DNA"/>
</dbReference>
<evidence type="ECO:0000256" key="1">
    <source>
        <dbReference type="ARBA" id="ARBA00004651"/>
    </source>
</evidence>
<keyword evidence="2" id="KW-1003">Cell membrane</keyword>
<name>A0A1F8C2U6_9BACT</name>
<dbReference type="CDD" id="cd12914">
    <property type="entry name" value="PDC1_DGC_like"/>
    <property type="match status" value="1"/>
</dbReference>
<dbReference type="Pfam" id="PF02743">
    <property type="entry name" value="dCache_1"/>
    <property type="match status" value="1"/>
</dbReference>
<keyword evidence="5 6" id="KW-0472">Membrane</keyword>
<comment type="caution">
    <text evidence="8">The sequence shown here is derived from an EMBL/GenBank/DDBJ whole genome shotgun (WGS) entry which is preliminary data.</text>
</comment>
<protein>
    <recommendedName>
        <fullName evidence="7">Cache domain-containing protein</fullName>
    </recommendedName>
</protein>
<gene>
    <name evidence="8" type="ORF">A2975_00105</name>
</gene>
<evidence type="ECO:0000313" key="8">
    <source>
        <dbReference type="EMBL" id="OGM70602.1"/>
    </source>
</evidence>
<comment type="subcellular location">
    <subcellularLocation>
        <location evidence="1">Cell membrane</location>
        <topology evidence="1">Multi-pass membrane protein</topology>
    </subcellularLocation>
</comment>
<dbReference type="GO" id="GO:0005886">
    <property type="term" value="C:plasma membrane"/>
    <property type="evidence" value="ECO:0007669"/>
    <property type="project" value="UniProtKB-SubCell"/>
</dbReference>
<accession>A0A1F8C2U6</accession>
<dbReference type="AlphaFoldDB" id="A0A1F8C2U6"/>
<evidence type="ECO:0000256" key="6">
    <source>
        <dbReference type="SAM" id="Phobius"/>
    </source>
</evidence>